<proteinExistence type="predicted"/>
<dbReference type="Gene3D" id="1.10.10.10">
    <property type="entry name" value="Winged helix-like DNA-binding domain superfamily/Winged helix DNA-binding domain"/>
    <property type="match status" value="1"/>
</dbReference>
<dbReference type="InterPro" id="IPR000792">
    <property type="entry name" value="Tscrpt_reg_LuxR_C"/>
</dbReference>
<organism evidence="3 4">
    <name type="scientific">Citrobacter arsenatis</name>
    <dbReference type="NCBI Taxonomy" id="2546350"/>
    <lineage>
        <taxon>Bacteria</taxon>
        <taxon>Pseudomonadati</taxon>
        <taxon>Pseudomonadota</taxon>
        <taxon>Gammaproteobacteria</taxon>
        <taxon>Enterobacterales</taxon>
        <taxon>Enterobacteriaceae</taxon>
        <taxon>Citrobacter</taxon>
    </lineage>
</organism>
<dbReference type="CDD" id="cd06170">
    <property type="entry name" value="LuxR_C_like"/>
    <property type="match status" value="1"/>
</dbReference>
<evidence type="ECO:0000259" key="2">
    <source>
        <dbReference type="PROSITE" id="PS50043"/>
    </source>
</evidence>
<keyword evidence="1" id="KW-0238">DNA-binding</keyword>
<dbReference type="InterPro" id="IPR016032">
    <property type="entry name" value="Sig_transdc_resp-reg_C-effctor"/>
</dbReference>
<evidence type="ECO:0000256" key="1">
    <source>
        <dbReference type="ARBA" id="ARBA00023125"/>
    </source>
</evidence>
<feature type="domain" description="HTH luxR-type" evidence="2">
    <location>
        <begin position="114"/>
        <end position="179"/>
    </location>
</feature>
<name>A0A4P6WTC6_9ENTR</name>
<dbReference type="Pfam" id="PF00196">
    <property type="entry name" value="GerE"/>
    <property type="match status" value="1"/>
</dbReference>
<sequence>MQERVVFLVFTKDIILLQAIYHLIKKDVIVHIQHAEDFCTVEELNAKVIIDTFNNNIFYTSIAYQLDRIQPAKVFILSPFRIKRCFGDLPVVFINRNVSLCNFITLLNCDGNYDISPELSISRRQHQILTCILQQKSCYSIAEEMHISLKTYYCHKYNIMLLLKLRKMSDLVRHQISCYLQ</sequence>
<accession>A0A4P6WTC6</accession>
<dbReference type="AlphaFoldDB" id="A0A4P6WTC6"/>
<dbReference type="InterPro" id="IPR036388">
    <property type="entry name" value="WH-like_DNA-bd_sf"/>
</dbReference>
<reference evidence="3 4" key="1">
    <citation type="submission" date="2019-03" db="EMBL/GenBank/DDBJ databases">
        <title>Complete genome sequence of an arsenate-respiring bacteria, Citrobacter sp. LY-1.</title>
        <authorList>
            <person name="Wang H."/>
            <person name="Liu Y."/>
            <person name="Li Q."/>
            <person name="Huang J."/>
        </authorList>
    </citation>
    <scope>NUCLEOTIDE SEQUENCE [LARGE SCALE GENOMIC DNA]</scope>
    <source>
        <strain evidence="3 4">LY-1</strain>
    </source>
</reference>
<dbReference type="SMART" id="SM00421">
    <property type="entry name" value="HTH_LUXR"/>
    <property type="match status" value="1"/>
</dbReference>
<protein>
    <submittedName>
        <fullName evidence="3">LuxR family transcriptional regulator</fullName>
    </submittedName>
</protein>
<dbReference type="SUPFAM" id="SSF46894">
    <property type="entry name" value="C-terminal effector domain of the bipartite response regulators"/>
    <property type="match status" value="1"/>
</dbReference>
<dbReference type="Proteomes" id="UP000293850">
    <property type="component" value="Chromosome"/>
</dbReference>
<gene>
    <name evidence="3" type="ORF">E1B03_18800</name>
</gene>
<dbReference type="GO" id="GO:0006355">
    <property type="term" value="P:regulation of DNA-templated transcription"/>
    <property type="evidence" value="ECO:0007669"/>
    <property type="project" value="InterPro"/>
</dbReference>
<dbReference type="PROSITE" id="PS50043">
    <property type="entry name" value="HTH_LUXR_2"/>
    <property type="match status" value="1"/>
</dbReference>
<keyword evidence="4" id="KW-1185">Reference proteome</keyword>
<evidence type="ECO:0000313" key="4">
    <source>
        <dbReference type="Proteomes" id="UP000293850"/>
    </source>
</evidence>
<dbReference type="GO" id="GO:0003677">
    <property type="term" value="F:DNA binding"/>
    <property type="evidence" value="ECO:0007669"/>
    <property type="project" value="UniProtKB-KW"/>
</dbReference>
<dbReference type="EMBL" id="CP037864">
    <property type="protein sequence ID" value="QBM24371.1"/>
    <property type="molecule type" value="Genomic_DNA"/>
</dbReference>
<dbReference type="KEGG" id="cars:E1B03_18800"/>
<evidence type="ECO:0000313" key="3">
    <source>
        <dbReference type="EMBL" id="QBM24371.1"/>
    </source>
</evidence>